<name>A0AAD5GRA8_AMBAR</name>
<evidence type="ECO:0000313" key="3">
    <source>
        <dbReference type="Proteomes" id="UP001206925"/>
    </source>
</evidence>
<evidence type="ECO:0000313" key="2">
    <source>
        <dbReference type="EMBL" id="KAI7752427.1"/>
    </source>
</evidence>
<comment type="caution">
    <text evidence="2">The sequence shown here is derived from an EMBL/GenBank/DDBJ whole genome shotgun (WGS) entry which is preliminary data.</text>
</comment>
<dbReference type="Proteomes" id="UP001206925">
    <property type="component" value="Unassembled WGS sequence"/>
</dbReference>
<accession>A0AAD5GRA8</accession>
<feature type="transmembrane region" description="Helical" evidence="1">
    <location>
        <begin position="69"/>
        <end position="89"/>
    </location>
</feature>
<reference evidence="2" key="1">
    <citation type="submission" date="2022-06" db="EMBL/GenBank/DDBJ databases">
        <title>Uncovering the hologenomic basis of an extraordinary plant invasion.</title>
        <authorList>
            <person name="Bieker V.C."/>
            <person name="Martin M.D."/>
            <person name="Gilbert T."/>
            <person name="Hodgins K."/>
            <person name="Battlay P."/>
            <person name="Petersen B."/>
            <person name="Wilson J."/>
        </authorList>
    </citation>
    <scope>NUCLEOTIDE SEQUENCE</scope>
    <source>
        <strain evidence="2">AA19_3_7</strain>
        <tissue evidence="2">Leaf</tissue>
    </source>
</reference>
<keyword evidence="1" id="KW-1133">Transmembrane helix</keyword>
<organism evidence="2 3">
    <name type="scientific">Ambrosia artemisiifolia</name>
    <name type="common">Common ragweed</name>
    <dbReference type="NCBI Taxonomy" id="4212"/>
    <lineage>
        <taxon>Eukaryota</taxon>
        <taxon>Viridiplantae</taxon>
        <taxon>Streptophyta</taxon>
        <taxon>Embryophyta</taxon>
        <taxon>Tracheophyta</taxon>
        <taxon>Spermatophyta</taxon>
        <taxon>Magnoliopsida</taxon>
        <taxon>eudicotyledons</taxon>
        <taxon>Gunneridae</taxon>
        <taxon>Pentapetalae</taxon>
        <taxon>asterids</taxon>
        <taxon>campanulids</taxon>
        <taxon>Asterales</taxon>
        <taxon>Asteraceae</taxon>
        <taxon>Asteroideae</taxon>
        <taxon>Heliantheae alliance</taxon>
        <taxon>Heliantheae</taxon>
        <taxon>Ambrosia</taxon>
    </lineage>
</organism>
<evidence type="ECO:0000256" key="1">
    <source>
        <dbReference type="SAM" id="Phobius"/>
    </source>
</evidence>
<gene>
    <name evidence="2" type="ORF">M8C21_005097</name>
</gene>
<protein>
    <submittedName>
        <fullName evidence="2">Uncharacterized protein</fullName>
    </submittedName>
</protein>
<dbReference type="AlphaFoldDB" id="A0AAD5GRA8"/>
<dbReference type="EMBL" id="JAMZMK010005691">
    <property type="protein sequence ID" value="KAI7752427.1"/>
    <property type="molecule type" value="Genomic_DNA"/>
</dbReference>
<sequence length="129" mass="14570">MNQHPGDTLDYAKYHQHHASSNNFDSNFVDTHVSLASITNHDTIDISSYWTIFGCHNGKYLTSSMQSKGGLLILVTLLGHLMFSIPTPLKKTRLVVKQMLIALFCESELKVADDTDETMLDKVILHFFL</sequence>
<keyword evidence="3" id="KW-1185">Reference proteome</keyword>
<proteinExistence type="predicted"/>
<keyword evidence="1" id="KW-0472">Membrane</keyword>
<keyword evidence="1" id="KW-0812">Transmembrane</keyword>